<dbReference type="PANTHER" id="PTHR43884:SF12">
    <property type="entry name" value="ISOVALERYL-COA DEHYDROGENASE, MITOCHONDRIAL-RELATED"/>
    <property type="match status" value="1"/>
</dbReference>
<dbReference type="PANTHER" id="PTHR43884">
    <property type="entry name" value="ACYL-COA DEHYDROGENASE"/>
    <property type="match status" value="1"/>
</dbReference>
<dbReference type="Proteomes" id="UP000031014">
    <property type="component" value="Unassembled WGS sequence"/>
</dbReference>
<dbReference type="EC" id="1.3.8.1" evidence="2"/>
<dbReference type="GO" id="GO:0050660">
    <property type="term" value="F:flavin adenine dinucleotide binding"/>
    <property type="evidence" value="ECO:0007669"/>
    <property type="project" value="InterPro"/>
</dbReference>
<sequence>MKDMKSLEELIQEQLKPLVRKIDAEAYYAEEFLKSIGKAGFLNSETGVDYSTEVHVVEEISKVCMTTAFNLWCHLASLTYIRNSENSYLKDEILPQLENGHLLGGTGLSNPMKYYAGLEALHLKAKKTNKGYIVDGQLPSVSNLGIDHWFGIIAEVSPDQRIMAVVPCNAEGLTLKAKLEYLGVNGSATYSCAFDGVTIPEKWIVSHDVDSFIVKIRPAFVLYQIPLGLGVTEASIGSIRQVCNKQGGCNDFLTVQPAELEKELAQIRTEVYKLADGQGFLHQWKDLLQMRLLTAYLTAKAAHGSMLHQGGAGYLKYSSPSRRLRESYFLLNLTPTVKHLEKMLHPIK</sequence>
<dbReference type="InterPro" id="IPR037069">
    <property type="entry name" value="AcylCoA_DH/ox_N_sf"/>
</dbReference>
<dbReference type="EMBL" id="BASE01000019">
    <property type="protein sequence ID" value="GAM12812.1"/>
    <property type="molecule type" value="Genomic_DNA"/>
</dbReference>
<dbReference type="Gene3D" id="2.40.110.10">
    <property type="entry name" value="Butyryl-CoA Dehydrogenase, subunit A, domain 2"/>
    <property type="match status" value="1"/>
</dbReference>
<dbReference type="InterPro" id="IPR013786">
    <property type="entry name" value="AcylCoA_DH/ox_N"/>
</dbReference>
<dbReference type="InterPro" id="IPR046373">
    <property type="entry name" value="Acyl-CoA_Oxase/DH_mid-dom_sf"/>
</dbReference>
<evidence type="ECO:0000313" key="2">
    <source>
        <dbReference type="EMBL" id="GAM12812.1"/>
    </source>
</evidence>
<dbReference type="SUPFAM" id="SSF56645">
    <property type="entry name" value="Acyl-CoA dehydrogenase NM domain-like"/>
    <property type="match status" value="1"/>
</dbReference>
<protein>
    <submittedName>
        <fullName evidence="2">Butyryl-CoA dehydrogenase</fullName>
        <ecNumber evidence="2">1.3.8.1</ecNumber>
    </submittedName>
</protein>
<reference evidence="2 3" key="1">
    <citation type="submission" date="2013-06" db="EMBL/GenBank/DDBJ databases">
        <title>Whole genome shotgun sequence of Bacillus selenatarsenatis SF-1.</title>
        <authorList>
            <person name="Kuroda M."/>
            <person name="Sei K."/>
            <person name="Yamashita M."/>
            <person name="Ike M."/>
        </authorList>
    </citation>
    <scope>NUCLEOTIDE SEQUENCE [LARGE SCALE GENOMIC DNA]</scope>
    <source>
        <strain evidence="2 3">SF-1</strain>
    </source>
</reference>
<dbReference type="GO" id="GO:0016937">
    <property type="term" value="F:short-chain fatty acyl-CoA dehydrogenase activity"/>
    <property type="evidence" value="ECO:0007669"/>
    <property type="project" value="UniProtKB-EC"/>
</dbReference>
<dbReference type="AlphaFoldDB" id="A0A0A8X1A7"/>
<dbReference type="InterPro" id="IPR009100">
    <property type="entry name" value="AcylCoA_DH/oxidase_NM_dom_sf"/>
</dbReference>
<comment type="caution">
    <text evidence="2">The sequence shown here is derived from an EMBL/GenBank/DDBJ whole genome shotgun (WGS) entry which is preliminary data.</text>
</comment>
<dbReference type="Pfam" id="PF02771">
    <property type="entry name" value="Acyl-CoA_dh_N"/>
    <property type="match status" value="1"/>
</dbReference>
<feature type="domain" description="Acyl-CoA dehydrogenase/oxidase N-terminal" evidence="1">
    <location>
        <begin position="6"/>
        <end position="100"/>
    </location>
</feature>
<name>A0A0A8X1A7_MESS1</name>
<keyword evidence="3" id="KW-1185">Reference proteome</keyword>
<gene>
    <name evidence="2" type="ORF">SAMD00020551_0947</name>
</gene>
<keyword evidence="2" id="KW-0560">Oxidoreductase</keyword>
<dbReference type="Gene3D" id="1.10.540.10">
    <property type="entry name" value="Acyl-CoA dehydrogenase/oxidase, N-terminal domain"/>
    <property type="match status" value="1"/>
</dbReference>
<evidence type="ECO:0000259" key="1">
    <source>
        <dbReference type="Pfam" id="PF02771"/>
    </source>
</evidence>
<evidence type="ECO:0000313" key="3">
    <source>
        <dbReference type="Proteomes" id="UP000031014"/>
    </source>
</evidence>
<accession>A0A0A8X1A7</accession>
<proteinExistence type="predicted"/>
<dbReference type="STRING" id="1321606.SAMD00020551_0947"/>
<organism evidence="2 3">
    <name type="scientific">Mesobacillus selenatarsenatis (strain DSM 18680 / JCM 14380 / FERM P-15431 / SF-1)</name>
    <dbReference type="NCBI Taxonomy" id="1321606"/>
    <lineage>
        <taxon>Bacteria</taxon>
        <taxon>Bacillati</taxon>
        <taxon>Bacillota</taxon>
        <taxon>Bacilli</taxon>
        <taxon>Bacillales</taxon>
        <taxon>Bacillaceae</taxon>
        <taxon>Mesobacillus</taxon>
    </lineage>
</organism>